<protein>
    <submittedName>
        <fullName evidence="2">DMT family transporter</fullName>
    </submittedName>
</protein>
<proteinExistence type="predicted"/>
<feature type="transmembrane region" description="Helical" evidence="1">
    <location>
        <begin position="50"/>
        <end position="73"/>
    </location>
</feature>
<feature type="transmembrane region" description="Helical" evidence="1">
    <location>
        <begin position="255"/>
        <end position="273"/>
    </location>
</feature>
<comment type="caution">
    <text evidence="2">The sequence shown here is derived from an EMBL/GenBank/DDBJ whole genome shotgun (WGS) entry which is preliminary data.</text>
</comment>
<keyword evidence="3" id="KW-1185">Reference proteome</keyword>
<organism evidence="2 3">
    <name type="scientific">Streptomyces glomeratus</name>
    <dbReference type="NCBI Taxonomy" id="284452"/>
    <lineage>
        <taxon>Bacteria</taxon>
        <taxon>Bacillati</taxon>
        <taxon>Actinomycetota</taxon>
        <taxon>Actinomycetes</taxon>
        <taxon>Kitasatosporales</taxon>
        <taxon>Streptomycetaceae</taxon>
        <taxon>Streptomyces</taxon>
    </lineage>
</organism>
<gene>
    <name evidence="2" type="ORF">GCM10010448_65600</name>
</gene>
<feature type="transmembrane region" description="Helical" evidence="1">
    <location>
        <begin position="136"/>
        <end position="155"/>
    </location>
</feature>
<evidence type="ECO:0000313" key="3">
    <source>
        <dbReference type="Proteomes" id="UP001501532"/>
    </source>
</evidence>
<accession>A0ABP6M529</accession>
<dbReference type="PANTHER" id="PTHR40761:SF1">
    <property type="entry name" value="CONSERVED INTEGRAL MEMBRANE ALANINE VALINE AND LEUCINE RICH PROTEIN-RELATED"/>
    <property type="match status" value="1"/>
</dbReference>
<evidence type="ECO:0000313" key="2">
    <source>
        <dbReference type="EMBL" id="GAA3073801.1"/>
    </source>
</evidence>
<keyword evidence="1" id="KW-0472">Membrane</keyword>
<feature type="transmembrane region" description="Helical" evidence="1">
    <location>
        <begin position="194"/>
        <end position="217"/>
    </location>
</feature>
<dbReference type="EMBL" id="BAAAUF010000076">
    <property type="protein sequence ID" value="GAA3073801.1"/>
    <property type="molecule type" value="Genomic_DNA"/>
</dbReference>
<feature type="transmembrane region" description="Helical" evidence="1">
    <location>
        <begin position="161"/>
        <end position="182"/>
    </location>
</feature>
<reference evidence="3" key="1">
    <citation type="journal article" date="2019" name="Int. J. Syst. Evol. Microbiol.">
        <title>The Global Catalogue of Microorganisms (GCM) 10K type strain sequencing project: providing services to taxonomists for standard genome sequencing and annotation.</title>
        <authorList>
            <consortium name="The Broad Institute Genomics Platform"/>
            <consortium name="The Broad Institute Genome Sequencing Center for Infectious Disease"/>
            <person name="Wu L."/>
            <person name="Ma J."/>
        </authorList>
    </citation>
    <scope>NUCLEOTIDE SEQUENCE [LARGE SCALE GENOMIC DNA]</scope>
    <source>
        <strain evidence="3">JCM 9091</strain>
    </source>
</reference>
<name>A0ABP6M529_9ACTN</name>
<feature type="transmembrane region" description="Helical" evidence="1">
    <location>
        <begin position="80"/>
        <end position="97"/>
    </location>
</feature>
<keyword evidence="1" id="KW-1133">Transmembrane helix</keyword>
<dbReference type="RefSeq" id="WP_234518364.1">
    <property type="nucleotide sequence ID" value="NZ_BAAAUF010000076.1"/>
</dbReference>
<dbReference type="Proteomes" id="UP001501532">
    <property type="component" value="Unassembled WGS sequence"/>
</dbReference>
<keyword evidence="1" id="KW-0812">Transmembrane</keyword>
<sequence length="286" mass="29541">MLTVLSPIFALLAAATNALGTVMQRRAATLVPQSNALRIGLMWDLLRTPVWLLGIGGVVLSAMFQGAALATGALAIVQPLFMLELPFVLLLASVVFGRPLPRAGWLPVGSIAVGLGLALFAAAPTGGTLRAPAARWTAVGTCCLLAVAVLCSVAVKLPNGPGRAACLGSAAAVSYSLTAALMKSSTVVLSRQGMSAFFAAWQTYAFAALGVCALFLLENAMQSGPLVASQPALTLGDTLVSLALGVTLYGERLRGGWWLTLQVFGLALVAYGVTRLSRQHLIPART</sequence>
<evidence type="ECO:0000256" key="1">
    <source>
        <dbReference type="SAM" id="Phobius"/>
    </source>
</evidence>
<dbReference type="PANTHER" id="PTHR40761">
    <property type="entry name" value="CONSERVED INTEGRAL MEMBRANE ALANINE VALINE AND LEUCINE RICH PROTEIN-RELATED"/>
    <property type="match status" value="1"/>
</dbReference>
<dbReference type="NCBIfam" id="NF038012">
    <property type="entry name" value="DMT_1"/>
    <property type="match status" value="1"/>
</dbReference>
<feature type="transmembrane region" description="Helical" evidence="1">
    <location>
        <begin position="103"/>
        <end position="124"/>
    </location>
</feature>